<sequence>MSSTRTMPLLLGTFLVGAPGTNRFTDTAEIQRWVDTMVQHGHPSIDTARVYGDGTAEEILSKLDLHGARVDTKLCPLAPGDHAPEKLKETFNLCLAALGPNIKIRVLYLHLPDRSVPFELTLEAVNDLYEQGHFEEFGLSNFMSWEVAEVVGICKRRGFVLPTVYQGAYNMISRAPEAELFPCLRKHGLKFAAYAVLAGGLLTGKLLDNAQPAPGSHFDPNWSWGHQYVSWFGHASQAQAIKNLKNVAEKHGLQLTDVAYRWLVHHSAMQADDHGIIVGGSNLGQIETAIEACGQGPLPDEVLAACEETWSELKATASHQYWF</sequence>
<dbReference type="EMBL" id="JANHOG010000653">
    <property type="protein sequence ID" value="KAJ3552503.1"/>
    <property type="molecule type" value="Genomic_DNA"/>
</dbReference>
<protein>
    <submittedName>
        <fullName evidence="1">Uncharacterized protein</fullName>
    </submittedName>
</protein>
<dbReference type="Proteomes" id="UP001148662">
    <property type="component" value="Unassembled WGS sequence"/>
</dbReference>
<name>A0ACC1T3U9_9APHY</name>
<gene>
    <name evidence="1" type="ORF">NM688_g4119</name>
</gene>
<accession>A0ACC1T3U9</accession>
<evidence type="ECO:0000313" key="1">
    <source>
        <dbReference type="EMBL" id="KAJ3552503.1"/>
    </source>
</evidence>
<keyword evidence="2" id="KW-1185">Reference proteome</keyword>
<organism evidence="1 2">
    <name type="scientific">Phlebia brevispora</name>
    <dbReference type="NCBI Taxonomy" id="194682"/>
    <lineage>
        <taxon>Eukaryota</taxon>
        <taxon>Fungi</taxon>
        <taxon>Dikarya</taxon>
        <taxon>Basidiomycota</taxon>
        <taxon>Agaricomycotina</taxon>
        <taxon>Agaricomycetes</taxon>
        <taxon>Polyporales</taxon>
        <taxon>Meruliaceae</taxon>
        <taxon>Phlebia</taxon>
    </lineage>
</organism>
<proteinExistence type="predicted"/>
<comment type="caution">
    <text evidence="1">The sequence shown here is derived from an EMBL/GenBank/DDBJ whole genome shotgun (WGS) entry which is preliminary data.</text>
</comment>
<reference evidence="1" key="1">
    <citation type="submission" date="2022-07" db="EMBL/GenBank/DDBJ databases">
        <title>Genome Sequence of Phlebia brevispora.</title>
        <authorList>
            <person name="Buettner E."/>
        </authorList>
    </citation>
    <scope>NUCLEOTIDE SEQUENCE</scope>
    <source>
        <strain evidence="1">MPL23</strain>
    </source>
</reference>
<evidence type="ECO:0000313" key="2">
    <source>
        <dbReference type="Proteomes" id="UP001148662"/>
    </source>
</evidence>